<organism evidence="1 2">
    <name type="scientific">Mycena rosella</name>
    <name type="common">Pink bonnet</name>
    <name type="synonym">Agaricus rosellus</name>
    <dbReference type="NCBI Taxonomy" id="1033263"/>
    <lineage>
        <taxon>Eukaryota</taxon>
        <taxon>Fungi</taxon>
        <taxon>Dikarya</taxon>
        <taxon>Basidiomycota</taxon>
        <taxon>Agaricomycotina</taxon>
        <taxon>Agaricomycetes</taxon>
        <taxon>Agaricomycetidae</taxon>
        <taxon>Agaricales</taxon>
        <taxon>Marasmiineae</taxon>
        <taxon>Mycenaceae</taxon>
        <taxon>Mycena</taxon>
    </lineage>
</organism>
<dbReference type="AlphaFoldDB" id="A0AAD7CVM2"/>
<dbReference type="Proteomes" id="UP001221757">
    <property type="component" value="Unassembled WGS sequence"/>
</dbReference>
<proteinExistence type="predicted"/>
<reference evidence="1" key="1">
    <citation type="submission" date="2023-03" db="EMBL/GenBank/DDBJ databases">
        <title>Massive genome expansion in bonnet fungi (Mycena s.s.) driven by repeated elements and novel gene families across ecological guilds.</title>
        <authorList>
            <consortium name="Lawrence Berkeley National Laboratory"/>
            <person name="Harder C.B."/>
            <person name="Miyauchi S."/>
            <person name="Viragh M."/>
            <person name="Kuo A."/>
            <person name="Thoen E."/>
            <person name="Andreopoulos B."/>
            <person name="Lu D."/>
            <person name="Skrede I."/>
            <person name="Drula E."/>
            <person name="Henrissat B."/>
            <person name="Morin E."/>
            <person name="Kohler A."/>
            <person name="Barry K."/>
            <person name="LaButti K."/>
            <person name="Morin E."/>
            <person name="Salamov A."/>
            <person name="Lipzen A."/>
            <person name="Mereny Z."/>
            <person name="Hegedus B."/>
            <person name="Baldrian P."/>
            <person name="Stursova M."/>
            <person name="Weitz H."/>
            <person name="Taylor A."/>
            <person name="Grigoriev I.V."/>
            <person name="Nagy L.G."/>
            <person name="Martin F."/>
            <person name="Kauserud H."/>
        </authorList>
    </citation>
    <scope>NUCLEOTIDE SEQUENCE</scope>
    <source>
        <strain evidence="1">CBHHK067</strain>
    </source>
</reference>
<comment type="caution">
    <text evidence="1">The sequence shown here is derived from an EMBL/GenBank/DDBJ whole genome shotgun (WGS) entry which is preliminary data.</text>
</comment>
<accession>A0AAD7CVM2</accession>
<evidence type="ECO:0000313" key="1">
    <source>
        <dbReference type="EMBL" id="KAJ7666316.1"/>
    </source>
</evidence>
<keyword evidence="2" id="KW-1185">Reference proteome</keyword>
<name>A0AAD7CVM2_MYCRO</name>
<dbReference type="EMBL" id="JARKIE010000211">
    <property type="protein sequence ID" value="KAJ7666316.1"/>
    <property type="molecule type" value="Genomic_DNA"/>
</dbReference>
<evidence type="ECO:0000313" key="2">
    <source>
        <dbReference type="Proteomes" id="UP001221757"/>
    </source>
</evidence>
<gene>
    <name evidence="1" type="ORF">B0H17DRAFT_1210747</name>
</gene>
<sequence length="208" mass="24244">MSRRRRTGGRLGAVLVTFKRSFPARFPTQYYTQYYTGKWDAATDTLISTVGPDEDPTTQFSVFVFKRIMPEHMCFWPAPVEPDEQGARWWSFFNERRDNRKRFIKLHIRSSGSTKFGTPLNDAELLELALIRATVEHNAFCDARAVNLCTTPDCLTQRVIWDDMQKAHLPHHDLMKVRRVVHTRQFGKTYRDAKGALKHADVLRRRDG</sequence>
<protein>
    <submittedName>
        <fullName evidence="1">Uncharacterized protein</fullName>
    </submittedName>
</protein>